<evidence type="ECO:0000313" key="1">
    <source>
        <dbReference type="EMBL" id="GAK98323.1"/>
    </source>
</evidence>
<keyword evidence="2" id="KW-1185">Reference proteome</keyword>
<dbReference type="Proteomes" id="UP000029221">
    <property type="component" value="Unassembled WGS sequence"/>
</dbReference>
<accession>A0A090Q984</accession>
<reference evidence="1" key="1">
    <citation type="journal article" date="2014" name="Genome Announc.">
        <title>Draft Genome Sequences of Marine Flavobacterium Nonlabens Strains NR17, NR24, NR27, NR32, NR33, and Ara13.</title>
        <authorList>
            <person name="Nakanishi M."/>
            <person name="Meirelles P."/>
            <person name="Suzuki R."/>
            <person name="Takatani N."/>
            <person name="Mino S."/>
            <person name="Suda W."/>
            <person name="Oshima K."/>
            <person name="Hattori M."/>
            <person name="Ohkuma M."/>
            <person name="Hosokawa M."/>
            <person name="Miyashita K."/>
            <person name="Thompson F.L."/>
            <person name="Niwa A."/>
            <person name="Sawabe T."/>
            <person name="Sawabe T."/>
        </authorList>
    </citation>
    <scope>NUCLEOTIDE SEQUENCE [LARGE SCALE GENOMIC DNA]</scope>
    <source>
        <strain evidence="1">JCM 19294</strain>
    </source>
</reference>
<organism evidence="1 2">
    <name type="scientific">Nonlabens tegetincola</name>
    <dbReference type="NCBI Taxonomy" id="323273"/>
    <lineage>
        <taxon>Bacteria</taxon>
        <taxon>Pseudomonadati</taxon>
        <taxon>Bacteroidota</taxon>
        <taxon>Flavobacteriia</taxon>
        <taxon>Flavobacteriales</taxon>
        <taxon>Flavobacteriaceae</taxon>
        <taxon>Nonlabens</taxon>
    </lineage>
</organism>
<name>A0A090Q984_9FLAO</name>
<sequence length="123" mass="13510">MGSRLHETRHGGQHSRGTINAVTQTSSFDAEISAYRAQYSWKASLSARTLDASTVNIADIQGRTNEINRTLLDNGHFPLGVQRTNVTNINQINRGLINNMVEVGNGGITGGPNYLLWIYALLR</sequence>
<dbReference type="eggNOG" id="ENOG502ZME0">
    <property type="taxonomic scope" value="Bacteria"/>
</dbReference>
<gene>
    <name evidence="1" type="ORF">JCM19294_1517</name>
</gene>
<proteinExistence type="predicted"/>
<evidence type="ECO:0000313" key="2">
    <source>
        <dbReference type="Proteomes" id="UP000029221"/>
    </source>
</evidence>
<dbReference type="AlphaFoldDB" id="A0A090Q984"/>
<dbReference type="EMBL" id="BBML01000015">
    <property type="protein sequence ID" value="GAK98323.1"/>
    <property type="molecule type" value="Genomic_DNA"/>
</dbReference>
<comment type="caution">
    <text evidence="1">The sequence shown here is derived from an EMBL/GenBank/DDBJ whole genome shotgun (WGS) entry which is preliminary data.</text>
</comment>
<protein>
    <submittedName>
        <fullName evidence="1">Uncharacterized protein</fullName>
    </submittedName>
</protein>